<feature type="region of interest" description="Disordered" evidence="1">
    <location>
        <begin position="36"/>
        <end position="76"/>
    </location>
</feature>
<dbReference type="EMBL" id="CAKKNE010000006">
    <property type="protein sequence ID" value="CAH0380361.1"/>
    <property type="molecule type" value="Genomic_DNA"/>
</dbReference>
<comment type="caution">
    <text evidence="2">The sequence shown here is derived from an EMBL/GenBank/DDBJ whole genome shotgun (WGS) entry which is preliminary data.</text>
</comment>
<reference evidence="2" key="1">
    <citation type="submission" date="2021-11" db="EMBL/GenBank/DDBJ databases">
        <authorList>
            <consortium name="Genoscope - CEA"/>
            <person name="William W."/>
        </authorList>
    </citation>
    <scope>NUCLEOTIDE SEQUENCE</scope>
</reference>
<dbReference type="InterPro" id="IPR011257">
    <property type="entry name" value="DNA_glycosylase"/>
</dbReference>
<dbReference type="Proteomes" id="UP000789595">
    <property type="component" value="Unassembled WGS sequence"/>
</dbReference>
<sequence length="371" mass="41283">MAEQPTNLSDYELQRLAHIRRNHEFLVSLGLADAAVDPVEAMRTGNKKKPSKPRAPRRPKIAPPPESLRRSPRLKGEEAEFGAEIVNSFGDEDDEVRPKKRARAEEMDDEALAEMRAEAMAYLKEVREAQLVLSVPEGGESGDWRKEAIRRWGALAGAGKEDRDWKLFVESRLSTPPPVSPIDFLQEYYVACGVVKGAFDLNARRRVDGVSDLPPVFAQAADSWRLLVSCILMSRVSSWKTKHECISAFFEKYPTPTAFAEESDSANVLAAIKSLGLFDDRLRSLVALTDTFLRGAPLEPSKKKSPRADEFKVETDRKSVHKVHGVGPFGVESWLVFCKDQGATIKLSKGGEPLAPFVAWRKRAAKADAKK</sequence>
<gene>
    <name evidence="2" type="ORF">PECAL_6P20090</name>
</gene>
<keyword evidence="3" id="KW-1185">Reference proteome</keyword>
<dbReference type="OrthoDB" id="10265068at2759"/>
<dbReference type="GO" id="GO:0003824">
    <property type="term" value="F:catalytic activity"/>
    <property type="evidence" value="ECO:0007669"/>
    <property type="project" value="InterPro"/>
</dbReference>
<protein>
    <recommendedName>
        <fullName evidence="4">HhH-GPD domain-containing protein</fullName>
    </recommendedName>
</protein>
<evidence type="ECO:0000313" key="3">
    <source>
        <dbReference type="Proteomes" id="UP000789595"/>
    </source>
</evidence>
<evidence type="ECO:0000256" key="1">
    <source>
        <dbReference type="SAM" id="MobiDB-lite"/>
    </source>
</evidence>
<dbReference type="GO" id="GO:0006281">
    <property type="term" value="P:DNA repair"/>
    <property type="evidence" value="ECO:0007669"/>
    <property type="project" value="InterPro"/>
</dbReference>
<dbReference type="Gene3D" id="1.10.340.30">
    <property type="entry name" value="Hypothetical protein, domain 2"/>
    <property type="match status" value="1"/>
</dbReference>
<evidence type="ECO:0000313" key="2">
    <source>
        <dbReference type="EMBL" id="CAH0380361.1"/>
    </source>
</evidence>
<dbReference type="AlphaFoldDB" id="A0A8J2X7Q3"/>
<dbReference type="SUPFAM" id="SSF48150">
    <property type="entry name" value="DNA-glycosylase"/>
    <property type="match status" value="1"/>
</dbReference>
<proteinExistence type="predicted"/>
<feature type="compositionally biased region" description="Basic residues" evidence="1">
    <location>
        <begin position="45"/>
        <end position="60"/>
    </location>
</feature>
<accession>A0A8J2X7Q3</accession>
<organism evidence="2 3">
    <name type="scientific">Pelagomonas calceolata</name>
    <dbReference type="NCBI Taxonomy" id="35677"/>
    <lineage>
        <taxon>Eukaryota</taxon>
        <taxon>Sar</taxon>
        <taxon>Stramenopiles</taxon>
        <taxon>Ochrophyta</taxon>
        <taxon>Pelagophyceae</taxon>
        <taxon>Pelagomonadales</taxon>
        <taxon>Pelagomonadaceae</taxon>
        <taxon>Pelagomonas</taxon>
    </lineage>
</organism>
<evidence type="ECO:0008006" key="4">
    <source>
        <dbReference type="Google" id="ProtNLM"/>
    </source>
</evidence>
<name>A0A8J2X7Q3_9STRA</name>